<dbReference type="EMBL" id="JBAHYK010001126">
    <property type="protein sequence ID" value="KAL0569405.1"/>
    <property type="molecule type" value="Genomic_DNA"/>
</dbReference>
<dbReference type="PANTHER" id="PTHR48016:SF56">
    <property type="entry name" value="MAPKK KINASE"/>
    <property type="match status" value="1"/>
</dbReference>
<evidence type="ECO:0000256" key="3">
    <source>
        <dbReference type="ARBA" id="ARBA00022777"/>
    </source>
</evidence>
<evidence type="ECO:0000256" key="4">
    <source>
        <dbReference type="ARBA" id="ARBA00022840"/>
    </source>
</evidence>
<sequence length="290" mass="31388">MASTSFGVPAGSSEDPSPESVGPSQTWVKGAKIRKGAIGEVYLGMDLLTGGLEAIEEIHSSSLPVLAGNQQDALELLRRKVNGLKSTLSHENVVKIFDVFYYGEDIALNIYMEYIPGGSVAGLIRSYGGFEEALAKNFAAQIFQALQFLHDDANLAHGDLKAENVLVDNKGSIKAGHGVDRLEARKSRWMSPETVITSKFEEKGDIWSAGCVIIEMSTGKAPWGDISDEEAISMISEGLQPPFPDRDCSQLLNKFMRVVFVIDPGVRPSATLALLEDWFQPPDKGATGVQ</sequence>
<evidence type="ECO:0000256" key="2">
    <source>
        <dbReference type="ARBA" id="ARBA00022741"/>
    </source>
</evidence>
<evidence type="ECO:0000313" key="8">
    <source>
        <dbReference type="Proteomes" id="UP001465976"/>
    </source>
</evidence>
<organism evidence="7 8">
    <name type="scientific">Marasmius crinis-equi</name>
    <dbReference type="NCBI Taxonomy" id="585013"/>
    <lineage>
        <taxon>Eukaryota</taxon>
        <taxon>Fungi</taxon>
        <taxon>Dikarya</taxon>
        <taxon>Basidiomycota</taxon>
        <taxon>Agaricomycotina</taxon>
        <taxon>Agaricomycetes</taxon>
        <taxon>Agaricomycetidae</taxon>
        <taxon>Agaricales</taxon>
        <taxon>Marasmiineae</taxon>
        <taxon>Marasmiaceae</taxon>
        <taxon>Marasmius</taxon>
    </lineage>
</organism>
<dbReference type="SUPFAM" id="SSF56112">
    <property type="entry name" value="Protein kinase-like (PK-like)"/>
    <property type="match status" value="1"/>
</dbReference>
<dbReference type="InterPro" id="IPR000719">
    <property type="entry name" value="Prot_kinase_dom"/>
</dbReference>
<dbReference type="InterPro" id="IPR050538">
    <property type="entry name" value="MAP_kinase_kinase_kinase"/>
</dbReference>
<dbReference type="InterPro" id="IPR011009">
    <property type="entry name" value="Kinase-like_dom_sf"/>
</dbReference>
<dbReference type="Gene3D" id="1.10.510.10">
    <property type="entry name" value="Transferase(Phosphotransferase) domain 1"/>
    <property type="match status" value="1"/>
</dbReference>
<feature type="domain" description="Protein kinase" evidence="6">
    <location>
        <begin position="27"/>
        <end position="279"/>
    </location>
</feature>
<keyword evidence="4" id="KW-0067">ATP-binding</keyword>
<comment type="caution">
    <text evidence="7">The sequence shown here is derived from an EMBL/GenBank/DDBJ whole genome shotgun (WGS) entry which is preliminary data.</text>
</comment>
<dbReference type="Proteomes" id="UP001465976">
    <property type="component" value="Unassembled WGS sequence"/>
</dbReference>
<keyword evidence="8" id="KW-1185">Reference proteome</keyword>
<keyword evidence="3" id="KW-0418">Kinase</keyword>
<keyword evidence="2" id="KW-0547">Nucleotide-binding</keyword>
<evidence type="ECO:0000256" key="5">
    <source>
        <dbReference type="SAM" id="MobiDB-lite"/>
    </source>
</evidence>
<name>A0ABR3F2F9_9AGAR</name>
<dbReference type="GO" id="GO:0004709">
    <property type="term" value="F:MAP kinase kinase kinase activity"/>
    <property type="evidence" value="ECO:0007669"/>
    <property type="project" value="UniProtKB-EC"/>
</dbReference>
<evidence type="ECO:0000259" key="6">
    <source>
        <dbReference type="PROSITE" id="PS50011"/>
    </source>
</evidence>
<dbReference type="PROSITE" id="PS00108">
    <property type="entry name" value="PROTEIN_KINASE_ST"/>
    <property type="match status" value="1"/>
</dbReference>
<keyword evidence="1 7" id="KW-0808">Transferase</keyword>
<feature type="region of interest" description="Disordered" evidence="5">
    <location>
        <begin position="1"/>
        <end position="25"/>
    </location>
</feature>
<protein>
    <submittedName>
        <fullName evidence="7">ATP binding</fullName>
        <ecNumber evidence="7">2.7.11.25</ecNumber>
    </submittedName>
</protein>
<accession>A0ABR3F2F9</accession>
<reference evidence="7 8" key="1">
    <citation type="submission" date="2024-02" db="EMBL/GenBank/DDBJ databases">
        <title>A draft genome for the cacao thread blight pathogen Marasmius crinis-equi.</title>
        <authorList>
            <person name="Cohen S.P."/>
            <person name="Baruah I.K."/>
            <person name="Amoako-Attah I."/>
            <person name="Bukari Y."/>
            <person name="Meinhardt L.W."/>
            <person name="Bailey B.A."/>
        </authorList>
    </citation>
    <scope>NUCLEOTIDE SEQUENCE [LARGE SCALE GENOMIC DNA]</scope>
    <source>
        <strain evidence="7 8">GH-76</strain>
    </source>
</reference>
<dbReference type="SMART" id="SM00220">
    <property type="entry name" value="S_TKc"/>
    <property type="match status" value="1"/>
</dbReference>
<dbReference type="PANTHER" id="PTHR48016">
    <property type="entry name" value="MAP KINASE KINASE KINASE SSK2-RELATED-RELATED"/>
    <property type="match status" value="1"/>
</dbReference>
<gene>
    <name evidence="7" type="primary">STE11_2</name>
    <name evidence="7" type="ORF">V5O48_012559</name>
</gene>
<proteinExistence type="predicted"/>
<dbReference type="Pfam" id="PF00069">
    <property type="entry name" value="Pkinase"/>
    <property type="match status" value="1"/>
</dbReference>
<dbReference type="PROSITE" id="PS50011">
    <property type="entry name" value="PROTEIN_KINASE_DOM"/>
    <property type="match status" value="1"/>
</dbReference>
<dbReference type="EC" id="2.7.11.25" evidence="7"/>
<dbReference type="InterPro" id="IPR008271">
    <property type="entry name" value="Ser/Thr_kinase_AS"/>
</dbReference>
<evidence type="ECO:0000313" key="7">
    <source>
        <dbReference type="EMBL" id="KAL0569405.1"/>
    </source>
</evidence>
<evidence type="ECO:0000256" key="1">
    <source>
        <dbReference type="ARBA" id="ARBA00022679"/>
    </source>
</evidence>